<comment type="caution">
    <text evidence="2">The sequence shown here is derived from an EMBL/GenBank/DDBJ whole genome shotgun (WGS) entry which is preliminary data.</text>
</comment>
<sequence>MMMNMLLIAGLALGGVVASDGALEHRVQLDHHTGPVAVRYSADVGVTHKQIGAVTTGGRPSTLRCLWSANVTVHREARGPSGTALMRSAAQDRVIEGSRPGWCSTNRAAIAQEIAQRQDAVRDHLQAVAQEDHGLLRAEMDRLHAETRAG</sequence>
<dbReference type="PATRIC" id="fig|172044.3.peg.2168"/>
<evidence type="ECO:0000313" key="3">
    <source>
        <dbReference type="Proteomes" id="UP000073923"/>
    </source>
</evidence>
<gene>
    <name evidence="2" type="ORF">NS355_10960</name>
</gene>
<evidence type="ECO:0000256" key="1">
    <source>
        <dbReference type="SAM" id="SignalP"/>
    </source>
</evidence>
<dbReference type="Proteomes" id="UP000073923">
    <property type="component" value="Unassembled WGS sequence"/>
</dbReference>
<organism evidence="2 3">
    <name type="scientific">Sphingomonas yabuuchiae</name>
    <dbReference type="NCBI Taxonomy" id="172044"/>
    <lineage>
        <taxon>Bacteria</taxon>
        <taxon>Pseudomonadati</taxon>
        <taxon>Pseudomonadota</taxon>
        <taxon>Alphaproteobacteria</taxon>
        <taxon>Sphingomonadales</taxon>
        <taxon>Sphingomonadaceae</taxon>
        <taxon>Sphingomonas</taxon>
    </lineage>
</organism>
<dbReference type="EMBL" id="LDTF01000056">
    <property type="protein sequence ID" value="KTT97711.1"/>
    <property type="molecule type" value="Genomic_DNA"/>
</dbReference>
<evidence type="ECO:0000313" key="2">
    <source>
        <dbReference type="EMBL" id="KTT97711.1"/>
    </source>
</evidence>
<keyword evidence="1" id="KW-0732">Signal</keyword>
<feature type="chain" id="PRO_5007548813" evidence="1">
    <location>
        <begin position="19"/>
        <end position="150"/>
    </location>
</feature>
<accession>A0A147IQT3</accession>
<reference evidence="2 3" key="1">
    <citation type="journal article" date="2016" name="Front. Microbiol.">
        <title>Genomic Resource of Rice Seed Associated Bacteria.</title>
        <authorList>
            <person name="Midha S."/>
            <person name="Bansal K."/>
            <person name="Sharma S."/>
            <person name="Kumar N."/>
            <person name="Patil P.P."/>
            <person name="Chaudhry V."/>
            <person name="Patil P.B."/>
        </authorList>
    </citation>
    <scope>NUCLEOTIDE SEQUENCE [LARGE SCALE GENOMIC DNA]</scope>
    <source>
        <strain evidence="2 3">NS355</strain>
    </source>
</reference>
<protein>
    <submittedName>
        <fullName evidence="2">Uncharacterized protein</fullName>
    </submittedName>
</protein>
<proteinExistence type="predicted"/>
<name>A0A147IQT3_9SPHN</name>
<dbReference type="AlphaFoldDB" id="A0A147IQT3"/>
<feature type="signal peptide" evidence="1">
    <location>
        <begin position="1"/>
        <end position="18"/>
    </location>
</feature>